<dbReference type="PANTHER" id="PTHR30157">
    <property type="entry name" value="FERRIC REDUCTASE, NADPH-DEPENDENT"/>
    <property type="match status" value="1"/>
</dbReference>
<dbReference type="InterPro" id="IPR017938">
    <property type="entry name" value="Riboflavin_synthase-like_b-brl"/>
</dbReference>
<sequence>MSKNVAVALEVVRTEQIAPKLRRLVFGGPGFAAYRDRDIEATDKYVKLVFLAQGVEYPEPLDLTVVRSSLPAEAQPILRTYTIRWVDEAAEELAIDFVVHGDEGIAGPWAAAAQPGDVIHVRGPGGAYAPTSEADHHLFVGDESALPAIAASVAALPAGAPATAFLEVDGPADEIELPTDGQLEVRWLHRGGAHAGSTTLLDDAVRAWTWPKGRVQAFVHGESALLKSVRPYLLDGRVDRQDLSVSAYWRVGESEEGFRVWKSTQDDAVMRPSA</sequence>
<name>A0A3L8PMH2_9ACTN</name>
<dbReference type="EMBL" id="RDBF01000003">
    <property type="protein sequence ID" value="RLV56587.1"/>
    <property type="molecule type" value="Genomic_DNA"/>
</dbReference>
<dbReference type="Pfam" id="PF08021">
    <property type="entry name" value="FAD_binding_9"/>
    <property type="match status" value="1"/>
</dbReference>
<dbReference type="Proteomes" id="UP000282515">
    <property type="component" value="Unassembled WGS sequence"/>
</dbReference>
<evidence type="ECO:0000313" key="2">
    <source>
        <dbReference type="EMBL" id="RLV56587.1"/>
    </source>
</evidence>
<dbReference type="InterPro" id="IPR039261">
    <property type="entry name" value="FNR_nucleotide-bd"/>
</dbReference>
<dbReference type="Pfam" id="PF04954">
    <property type="entry name" value="SIP"/>
    <property type="match status" value="1"/>
</dbReference>
<dbReference type="Gene3D" id="2.40.30.10">
    <property type="entry name" value="Translation factors"/>
    <property type="match status" value="1"/>
</dbReference>
<dbReference type="RefSeq" id="WP_121793592.1">
    <property type="nucleotide sequence ID" value="NZ_RDBF01000003.1"/>
</dbReference>
<organism evidence="2 3">
    <name type="scientific">Aeromicrobium phragmitis</name>
    <dbReference type="NCBI Taxonomy" id="2478914"/>
    <lineage>
        <taxon>Bacteria</taxon>
        <taxon>Bacillati</taxon>
        <taxon>Actinomycetota</taxon>
        <taxon>Actinomycetes</taxon>
        <taxon>Propionibacteriales</taxon>
        <taxon>Nocardioidaceae</taxon>
        <taxon>Aeromicrobium</taxon>
    </lineage>
</organism>
<dbReference type="AlphaFoldDB" id="A0A3L8PMH2"/>
<feature type="domain" description="FAD-binding FR-type" evidence="1">
    <location>
        <begin position="4"/>
        <end position="131"/>
    </location>
</feature>
<dbReference type="Gene3D" id="3.40.50.80">
    <property type="entry name" value="Nucleotide-binding domain of ferredoxin-NADP reductase (FNR) module"/>
    <property type="match status" value="1"/>
</dbReference>
<dbReference type="SUPFAM" id="SSF63380">
    <property type="entry name" value="Riboflavin synthase domain-like"/>
    <property type="match status" value="1"/>
</dbReference>
<comment type="caution">
    <text evidence="2">The sequence shown here is derived from an EMBL/GenBank/DDBJ whole genome shotgun (WGS) entry which is preliminary data.</text>
</comment>
<protein>
    <submittedName>
        <fullName evidence="2">Siderophore-interacting protein</fullName>
    </submittedName>
</protein>
<dbReference type="PANTHER" id="PTHR30157:SF0">
    <property type="entry name" value="NADPH-DEPENDENT FERRIC-CHELATE REDUCTASE"/>
    <property type="match status" value="1"/>
</dbReference>
<dbReference type="OrthoDB" id="3291337at2"/>
<dbReference type="PROSITE" id="PS51384">
    <property type="entry name" value="FAD_FR"/>
    <property type="match status" value="1"/>
</dbReference>
<evidence type="ECO:0000259" key="1">
    <source>
        <dbReference type="PROSITE" id="PS51384"/>
    </source>
</evidence>
<reference evidence="2 3" key="1">
    <citation type="submission" date="2018-10" db="EMBL/GenBank/DDBJ databases">
        <title>Aeromicrobium sp. 9W16Y-2 whole genome shotgun sequence.</title>
        <authorList>
            <person name="Li F."/>
        </authorList>
    </citation>
    <scope>NUCLEOTIDE SEQUENCE [LARGE SCALE GENOMIC DNA]</scope>
    <source>
        <strain evidence="2 3">9W16Y-2</strain>
    </source>
</reference>
<dbReference type="InterPro" id="IPR013113">
    <property type="entry name" value="SIP_FAD-bd"/>
</dbReference>
<dbReference type="CDD" id="cd06193">
    <property type="entry name" value="siderophore_interacting"/>
    <property type="match status" value="1"/>
</dbReference>
<gene>
    <name evidence="2" type="ORF">D9V41_05810</name>
</gene>
<accession>A0A3L8PMH2</accession>
<dbReference type="InterPro" id="IPR039374">
    <property type="entry name" value="SIP_fam"/>
</dbReference>
<dbReference type="InterPro" id="IPR007037">
    <property type="entry name" value="SIP_rossman_dom"/>
</dbReference>
<keyword evidence="3" id="KW-1185">Reference proteome</keyword>
<evidence type="ECO:0000313" key="3">
    <source>
        <dbReference type="Proteomes" id="UP000282515"/>
    </source>
</evidence>
<dbReference type="InterPro" id="IPR017927">
    <property type="entry name" value="FAD-bd_FR_type"/>
</dbReference>
<dbReference type="GO" id="GO:0016491">
    <property type="term" value="F:oxidoreductase activity"/>
    <property type="evidence" value="ECO:0007669"/>
    <property type="project" value="InterPro"/>
</dbReference>
<proteinExistence type="predicted"/>